<dbReference type="SUPFAM" id="SSF52047">
    <property type="entry name" value="RNI-like"/>
    <property type="match status" value="1"/>
</dbReference>
<dbReference type="Pfam" id="PF00646">
    <property type="entry name" value="F-box"/>
    <property type="match status" value="1"/>
</dbReference>
<dbReference type="AlphaFoldDB" id="A0AAP0WXN7"/>
<organism evidence="2 3">
    <name type="scientific">Liquidambar formosana</name>
    <name type="common">Formosan gum</name>
    <dbReference type="NCBI Taxonomy" id="63359"/>
    <lineage>
        <taxon>Eukaryota</taxon>
        <taxon>Viridiplantae</taxon>
        <taxon>Streptophyta</taxon>
        <taxon>Embryophyta</taxon>
        <taxon>Tracheophyta</taxon>
        <taxon>Spermatophyta</taxon>
        <taxon>Magnoliopsida</taxon>
        <taxon>eudicotyledons</taxon>
        <taxon>Gunneridae</taxon>
        <taxon>Pentapetalae</taxon>
        <taxon>Saxifragales</taxon>
        <taxon>Altingiaceae</taxon>
        <taxon>Liquidambar</taxon>
    </lineage>
</organism>
<evidence type="ECO:0000313" key="2">
    <source>
        <dbReference type="EMBL" id="KAK9282562.1"/>
    </source>
</evidence>
<dbReference type="PROSITE" id="PS50181">
    <property type="entry name" value="FBOX"/>
    <property type="match status" value="1"/>
</dbReference>
<name>A0AAP0WXN7_LIQFO</name>
<comment type="caution">
    <text evidence="2">The sequence shown here is derived from an EMBL/GenBank/DDBJ whole genome shotgun (WGS) entry which is preliminary data.</text>
</comment>
<dbReference type="InterPro" id="IPR053781">
    <property type="entry name" value="F-box_AtFBL13-like"/>
</dbReference>
<sequence>MIWKRVILRKLLRKKLTEKEKNLSMFLDQRIDPVGIQMKRKREDFNIMDQRIDIARKRSRKDFDTMDQTVDAMDRISQLPEPIIHHILSFLHTEDAARTSILSKKWKQMWESFPILDFDQRYFQVQDGEQHGSSKEKIQEIQNNKKFRNFVDYCLQSRLEQKFSIQKFRLYIASFDSELAPHMNRWISFANENNVKELDLHVQVKKYRRYSLPQTVLTAKTITELSLYGCKLKTCNDVQLSYLQKLCLKKIYVGGQKIQNLIRSCPLIEDLRLISCNGLRKLEVSTLLRLNRVEVHLCHGLKAVNIEAPDLQTFWFYRKKSMRPCEINLATCKSLKRLALEDPNMTDELFQKQLFNFPILEQLVLSKCSSLENIQILSQHLKSLTLRGCKNLVEAEIDSPNLLTFEYDGDKLPFSSMIPSGLLEAKLSFESLQKAKLGFCYGDDDFLWFAKLRGFLAKLNHSGGLKLVVRSKKNVIIHEDLGEILLPPLYNLKLEIIKSSMSFKDLLEYLLRTHHPETLCIVSSSTSKFIELIHEKLMNREEDTNCCRYYSKKCWRHYLKDVEIENFEVTEDIKNPSWNAWLKSIPTHLCQTTSFRLKWNSH</sequence>
<dbReference type="PANTHER" id="PTHR34145:SF28">
    <property type="entry name" value="F-BOX DOMAIN-CONTAINING PROTEIN"/>
    <property type="match status" value="1"/>
</dbReference>
<dbReference type="PANTHER" id="PTHR34145">
    <property type="entry name" value="OS02G0105600 PROTEIN"/>
    <property type="match status" value="1"/>
</dbReference>
<feature type="domain" description="F-box" evidence="1">
    <location>
        <begin position="73"/>
        <end position="125"/>
    </location>
</feature>
<evidence type="ECO:0000313" key="3">
    <source>
        <dbReference type="Proteomes" id="UP001415857"/>
    </source>
</evidence>
<dbReference type="EMBL" id="JBBPBK010000007">
    <property type="protein sequence ID" value="KAK9282562.1"/>
    <property type="molecule type" value="Genomic_DNA"/>
</dbReference>
<dbReference type="InterPro" id="IPR053772">
    <property type="entry name" value="At1g61320/At1g61330-like"/>
</dbReference>
<dbReference type="CDD" id="cd22160">
    <property type="entry name" value="F-box_AtFBL13-like"/>
    <property type="match status" value="1"/>
</dbReference>
<reference evidence="2 3" key="1">
    <citation type="journal article" date="2024" name="Plant J.">
        <title>Genome sequences and population genomics reveal climatic adaptation and genomic divergence between two closely related sweetgum species.</title>
        <authorList>
            <person name="Xu W.Q."/>
            <person name="Ren C.Q."/>
            <person name="Zhang X.Y."/>
            <person name="Comes H.P."/>
            <person name="Liu X.H."/>
            <person name="Li Y.G."/>
            <person name="Kettle C.J."/>
            <person name="Jalonen R."/>
            <person name="Gaisberger H."/>
            <person name="Ma Y.Z."/>
            <person name="Qiu Y.X."/>
        </authorList>
    </citation>
    <scope>NUCLEOTIDE SEQUENCE [LARGE SCALE GENOMIC DNA]</scope>
    <source>
        <strain evidence="2">Hangzhou</strain>
    </source>
</reference>
<accession>A0AAP0WXN7</accession>
<dbReference type="Gene3D" id="1.20.1280.50">
    <property type="match status" value="1"/>
</dbReference>
<gene>
    <name evidence="2" type="ORF">L1049_005483</name>
</gene>
<dbReference type="InterPro" id="IPR032675">
    <property type="entry name" value="LRR_dom_sf"/>
</dbReference>
<keyword evidence="3" id="KW-1185">Reference proteome</keyword>
<dbReference type="InterPro" id="IPR036047">
    <property type="entry name" value="F-box-like_dom_sf"/>
</dbReference>
<dbReference type="Gene3D" id="3.80.10.10">
    <property type="entry name" value="Ribonuclease Inhibitor"/>
    <property type="match status" value="1"/>
</dbReference>
<dbReference type="InterPro" id="IPR055357">
    <property type="entry name" value="LRR_At1g61320_AtMIF1"/>
</dbReference>
<dbReference type="Pfam" id="PF23622">
    <property type="entry name" value="LRR_At1g61320_AtMIF1"/>
    <property type="match status" value="2"/>
</dbReference>
<dbReference type="Proteomes" id="UP001415857">
    <property type="component" value="Unassembled WGS sequence"/>
</dbReference>
<protein>
    <recommendedName>
        <fullName evidence="1">F-box domain-containing protein</fullName>
    </recommendedName>
</protein>
<evidence type="ECO:0000259" key="1">
    <source>
        <dbReference type="PROSITE" id="PS50181"/>
    </source>
</evidence>
<proteinExistence type="predicted"/>
<dbReference type="InterPro" id="IPR001810">
    <property type="entry name" value="F-box_dom"/>
</dbReference>
<dbReference type="SUPFAM" id="SSF81383">
    <property type="entry name" value="F-box domain"/>
    <property type="match status" value="1"/>
</dbReference>